<evidence type="ECO:0000313" key="2">
    <source>
        <dbReference type="EMBL" id="AGO15626.1"/>
    </source>
</evidence>
<accession>A0A806J7I4</accession>
<dbReference type="KEGG" id="hpaz:K756_01810"/>
<dbReference type="PANTHER" id="PTHR34504:SF4">
    <property type="entry name" value="ANTITOXIN HICB"/>
    <property type="match status" value="1"/>
</dbReference>
<dbReference type="PANTHER" id="PTHR34504">
    <property type="entry name" value="ANTITOXIN HICB"/>
    <property type="match status" value="1"/>
</dbReference>
<dbReference type="InterPro" id="IPR035069">
    <property type="entry name" value="TTHA1013/TTHA0281-like"/>
</dbReference>
<sequence>MFYPALFTPAEEGGFVVTFPDIPEAITQGDTFEEAMEMAEDVLLSSVEIYFDDERAFPLSRPAGIYETSVFIPESVYAKILLHNTMCEKFISKAEVARLNNIKPPEIHRILAPRHTTRIDTIGRILASLGRPLQLSLA</sequence>
<reference evidence="2 3" key="1">
    <citation type="journal article" date="2013" name="PLoS ONE">
        <title>Complete Genome Analysis of a Haemophilus parasuis Serovar 12 Strain from China.</title>
        <authorList>
            <person name="Li Y."/>
            <person name="Kwok A.H."/>
            <person name="Jiang J."/>
            <person name="Zou Y."/>
            <person name="Zheng F."/>
            <person name="Chen P."/>
            <person name="Hou C."/>
            <person name="Leung F.C."/>
            <person name="Jiang P."/>
        </authorList>
    </citation>
    <scope>NUCLEOTIDE SEQUENCE [LARGE SCALE GENOMIC DNA]</scope>
    <source>
        <strain evidence="2 3">ZJ0906</strain>
    </source>
</reference>
<proteinExistence type="predicted"/>
<dbReference type="InterPro" id="IPR031807">
    <property type="entry name" value="HicB-like"/>
</dbReference>
<dbReference type="EMBL" id="CP005384">
    <property type="protein sequence ID" value="AGO15626.1"/>
    <property type="molecule type" value="Genomic_DNA"/>
</dbReference>
<dbReference type="Gene3D" id="3.30.160.250">
    <property type="match status" value="1"/>
</dbReference>
<organism evidence="2 3">
    <name type="scientific">Glaesserella parasuis ZJ0906</name>
    <dbReference type="NCBI Taxonomy" id="1322346"/>
    <lineage>
        <taxon>Bacteria</taxon>
        <taxon>Pseudomonadati</taxon>
        <taxon>Pseudomonadota</taxon>
        <taxon>Gammaproteobacteria</taxon>
        <taxon>Pasteurellales</taxon>
        <taxon>Pasteurellaceae</taxon>
        <taxon>Glaesserella</taxon>
    </lineage>
</organism>
<name>A0A806J7I4_GLAPU</name>
<dbReference type="Proteomes" id="UP000014672">
    <property type="component" value="Chromosome"/>
</dbReference>
<gene>
    <name evidence="2" type="ORF">K756_01810</name>
</gene>
<protein>
    <submittedName>
        <fullName evidence="2">Toxin-antitoxin system, antitoxin component, HicB</fullName>
    </submittedName>
</protein>
<evidence type="ECO:0000259" key="1">
    <source>
        <dbReference type="Pfam" id="PF15919"/>
    </source>
</evidence>
<evidence type="ECO:0000313" key="3">
    <source>
        <dbReference type="Proteomes" id="UP000014672"/>
    </source>
</evidence>
<dbReference type="SUPFAM" id="SSF143100">
    <property type="entry name" value="TTHA1013/TTHA0281-like"/>
    <property type="match status" value="1"/>
</dbReference>
<dbReference type="AlphaFoldDB" id="A0A806J7I4"/>
<dbReference type="Pfam" id="PF15919">
    <property type="entry name" value="HicB_lk_antitox"/>
    <property type="match status" value="1"/>
</dbReference>
<feature type="domain" description="HicB-like antitoxin of toxin-antitoxin system" evidence="1">
    <location>
        <begin position="3"/>
        <end position="61"/>
    </location>
</feature>
<dbReference type="InterPro" id="IPR051404">
    <property type="entry name" value="TA_system_antitoxin"/>
</dbReference>